<feature type="transmembrane region" description="Helical" evidence="6">
    <location>
        <begin position="117"/>
        <end position="136"/>
    </location>
</feature>
<organism evidence="7 8">
    <name type="scientific">Waddlia chondrophila (strain ATCC VR-1470 / WSU 86-1044)</name>
    <dbReference type="NCBI Taxonomy" id="716544"/>
    <lineage>
        <taxon>Bacteria</taxon>
        <taxon>Pseudomonadati</taxon>
        <taxon>Chlamydiota</taxon>
        <taxon>Chlamydiia</taxon>
        <taxon>Parachlamydiales</taxon>
        <taxon>Waddliaceae</taxon>
        <taxon>Waddlia</taxon>
    </lineage>
</organism>
<name>D6YRM3_WADCW</name>
<dbReference type="AlphaFoldDB" id="D6YRM3"/>
<dbReference type="GO" id="GO:0035673">
    <property type="term" value="F:oligopeptide transmembrane transporter activity"/>
    <property type="evidence" value="ECO:0007669"/>
    <property type="project" value="InterPro"/>
</dbReference>
<feature type="transmembrane region" description="Helical" evidence="6">
    <location>
        <begin position="64"/>
        <end position="85"/>
    </location>
</feature>
<feature type="transmembrane region" description="Helical" evidence="6">
    <location>
        <begin position="274"/>
        <end position="293"/>
    </location>
</feature>
<evidence type="ECO:0000256" key="1">
    <source>
        <dbReference type="ARBA" id="ARBA00004141"/>
    </source>
</evidence>
<evidence type="ECO:0000256" key="4">
    <source>
        <dbReference type="ARBA" id="ARBA00022989"/>
    </source>
</evidence>
<dbReference type="RefSeq" id="WP_013182429.1">
    <property type="nucleotide sequence ID" value="NC_014225.1"/>
</dbReference>
<keyword evidence="8" id="KW-1185">Reference proteome</keyword>
<dbReference type="PANTHER" id="PTHR31645:SF0">
    <property type="entry name" value="OLIGOPEPTIDE TRANSPORTER YGL114W-RELATED"/>
    <property type="match status" value="1"/>
</dbReference>
<evidence type="ECO:0000256" key="3">
    <source>
        <dbReference type="ARBA" id="ARBA00022692"/>
    </source>
</evidence>
<dbReference type="InterPro" id="IPR004813">
    <property type="entry name" value="OPT"/>
</dbReference>
<feature type="transmembrane region" description="Helical" evidence="6">
    <location>
        <begin position="444"/>
        <end position="465"/>
    </location>
</feature>
<feature type="transmembrane region" description="Helical" evidence="6">
    <location>
        <begin position="206"/>
        <end position="224"/>
    </location>
</feature>
<evidence type="ECO:0000256" key="2">
    <source>
        <dbReference type="ARBA" id="ARBA00022448"/>
    </source>
</evidence>
<feature type="transmembrane region" description="Helical" evidence="6">
    <location>
        <begin position="421"/>
        <end position="438"/>
    </location>
</feature>
<dbReference type="GO" id="GO:0016020">
    <property type="term" value="C:membrane"/>
    <property type="evidence" value="ECO:0007669"/>
    <property type="project" value="UniProtKB-SubCell"/>
</dbReference>
<evidence type="ECO:0000313" key="7">
    <source>
        <dbReference type="EMBL" id="ADI38718.1"/>
    </source>
</evidence>
<comment type="subcellular location">
    <subcellularLocation>
        <location evidence="1">Membrane</location>
        <topology evidence="1">Multi-pass membrane protein</topology>
    </subcellularLocation>
</comment>
<dbReference type="KEGG" id="wch:wcw_1367"/>
<dbReference type="InterPro" id="IPR045035">
    <property type="entry name" value="YSL-like"/>
</dbReference>
<dbReference type="HOGENOM" id="CLU_010539_3_0_0"/>
<reference evidence="7 8" key="1">
    <citation type="journal article" date="2010" name="PLoS ONE">
        <title>The Waddlia genome: a window into chlamydial biology.</title>
        <authorList>
            <person name="Bertelli C."/>
            <person name="Collyn F."/>
            <person name="Croxatto A."/>
            <person name="Ruckert C."/>
            <person name="Polkinghorne A."/>
            <person name="Kebbi-Beghdadi C."/>
            <person name="Goesmann A."/>
            <person name="Vaughan L."/>
            <person name="Greub G."/>
        </authorList>
    </citation>
    <scope>NUCLEOTIDE SEQUENCE [LARGE SCALE GENOMIC DNA]</scope>
    <source>
        <strain evidence="8">ATCC VR-1470 / WSU 86-1044</strain>
    </source>
</reference>
<dbReference type="Pfam" id="PF03169">
    <property type="entry name" value="OPT"/>
    <property type="match status" value="1"/>
</dbReference>
<feature type="transmembrane region" description="Helical" evidence="6">
    <location>
        <begin position="305"/>
        <end position="324"/>
    </location>
</feature>
<evidence type="ECO:0000256" key="5">
    <source>
        <dbReference type="ARBA" id="ARBA00023136"/>
    </source>
</evidence>
<feature type="transmembrane region" description="Helical" evidence="6">
    <location>
        <begin position="389"/>
        <end position="409"/>
    </location>
</feature>
<feature type="transmembrane region" description="Helical" evidence="6">
    <location>
        <begin position="148"/>
        <end position="168"/>
    </location>
</feature>
<accession>D6YRM3</accession>
<evidence type="ECO:0000313" key="8">
    <source>
        <dbReference type="Proteomes" id="UP000001505"/>
    </source>
</evidence>
<dbReference type="EMBL" id="CP001928">
    <property type="protein sequence ID" value="ADI38718.1"/>
    <property type="molecule type" value="Genomic_DNA"/>
</dbReference>
<dbReference type="STRING" id="716544.wcw_1367"/>
<feature type="transmembrane region" description="Helical" evidence="6">
    <location>
        <begin position="525"/>
        <end position="548"/>
    </location>
</feature>
<gene>
    <name evidence="7" type="ordered locus">wcw_1367</name>
</gene>
<sequence>MISLTLRTWLTFFGLAILMGLNNIYSTLLTGWGEGGSIVAVILSLLFLAKNERTIFNYNLGQTMASAGGSVGFAVSIIASIYYLHPHWDPPLFQLSIMVMGLSVMGVAFAAPLRRTIVHWFFPSAVACATILKAVTSENDGERKRARNLMGISGLVSALLTIPTKAAIKPGGSTLWHAIPLPAGLSISLDPLLYGIGIVVGPRIGISMLIGGLLNFFLFTPYMAESAADFSRWAAVGLMTLPAFTSVLFALFMKKHGQLPPGFTPKENGSKMTTKDWASIGLIFTLALAATVWGMDSVFQVSYPYVALAAGIAAPLCFTLGKVASETDINPVRLLAIILLLIFSLTGNFGAVALLGVGIAGAAMAAIAVDLFYDLRTGYLINADPKQQVIVQFLAVIPVSFAAVFFLHMLAENFGFGEGKYFPAPGAIVWASMAELFAEGTSQISSLIWKTVIYTSIIGVFMTLIENSKKFQHYALSPFAIGIAFLMPIDVSCAICLGSFIRYGFISLSSTPHQAKEEAFQAGSAIFAASALAGIIAVILISMGILYLPE</sequence>
<dbReference type="eggNOG" id="COG1297">
    <property type="taxonomic scope" value="Bacteria"/>
</dbReference>
<protein>
    <submittedName>
        <fullName evidence="7">Putative membrane protein</fullName>
    </submittedName>
</protein>
<dbReference type="PANTHER" id="PTHR31645">
    <property type="entry name" value="OLIGOPEPTIDE TRANSPORTER YGL114W-RELATED"/>
    <property type="match status" value="1"/>
</dbReference>
<dbReference type="Proteomes" id="UP000001505">
    <property type="component" value="Chromosome"/>
</dbReference>
<keyword evidence="3 6" id="KW-0812">Transmembrane</keyword>
<evidence type="ECO:0000256" key="6">
    <source>
        <dbReference type="SAM" id="Phobius"/>
    </source>
</evidence>
<dbReference type="OrthoDB" id="9809340at2"/>
<feature type="transmembrane region" description="Helical" evidence="6">
    <location>
        <begin position="6"/>
        <end position="25"/>
    </location>
</feature>
<feature type="transmembrane region" description="Helical" evidence="6">
    <location>
        <begin position="477"/>
        <end position="505"/>
    </location>
</feature>
<feature type="transmembrane region" description="Helical" evidence="6">
    <location>
        <begin position="230"/>
        <end position="253"/>
    </location>
</feature>
<proteinExistence type="predicted"/>
<feature type="transmembrane region" description="Helical" evidence="6">
    <location>
        <begin position="92"/>
        <end position="111"/>
    </location>
</feature>
<keyword evidence="2" id="KW-0813">Transport</keyword>
<keyword evidence="5 6" id="KW-0472">Membrane</keyword>
<feature type="transmembrane region" description="Helical" evidence="6">
    <location>
        <begin position="336"/>
        <end position="369"/>
    </location>
</feature>
<keyword evidence="4 6" id="KW-1133">Transmembrane helix</keyword>
<feature type="transmembrane region" description="Helical" evidence="6">
    <location>
        <begin position="32"/>
        <end position="49"/>
    </location>
</feature>